<reference evidence="1" key="1">
    <citation type="journal article" date="2014" name="Int. J. Syst. Evol. Microbiol.">
        <title>Complete genome sequence of Corynebacterium casei LMG S-19264T (=DSM 44701T), isolated from a smear-ripened cheese.</title>
        <authorList>
            <consortium name="US DOE Joint Genome Institute (JGI-PGF)"/>
            <person name="Walter F."/>
            <person name="Albersmeier A."/>
            <person name="Kalinowski J."/>
            <person name="Ruckert C."/>
        </authorList>
    </citation>
    <scope>NUCLEOTIDE SEQUENCE</scope>
    <source>
        <strain evidence="1">JCM 3086</strain>
    </source>
</reference>
<comment type="caution">
    <text evidence="1">The sequence shown here is derived from an EMBL/GenBank/DDBJ whole genome shotgun (WGS) entry which is preliminary data.</text>
</comment>
<dbReference type="RefSeq" id="WP_189314431.1">
    <property type="nucleotide sequence ID" value="NZ_BMQA01000025.1"/>
</dbReference>
<evidence type="ECO:0000313" key="1">
    <source>
        <dbReference type="EMBL" id="GGJ41283.1"/>
    </source>
</evidence>
<sequence>MSRAYVSDVLPAPVDTVWAVLGRFEGIADFVEKLSGGELEGDAGPAVGAVRRLVIRDGGQVVRERLVGMDAVDRSYSYDFPPGENPFPVRSYRATIRVRPVTRTNETFVEWYGDFDSDADVEAEMREAFVSRYSTFLRNLCGHLGLPSADQSSLSSGRDLAR</sequence>
<dbReference type="InterPro" id="IPR019587">
    <property type="entry name" value="Polyketide_cyclase/dehydratase"/>
</dbReference>
<dbReference type="Gene3D" id="3.30.530.20">
    <property type="match status" value="1"/>
</dbReference>
<name>A0A917L3K5_9ACTN</name>
<organism evidence="1 2">
    <name type="scientific">Streptomyces brasiliensis</name>
    <dbReference type="NCBI Taxonomy" id="1954"/>
    <lineage>
        <taxon>Bacteria</taxon>
        <taxon>Bacillati</taxon>
        <taxon>Actinomycetota</taxon>
        <taxon>Actinomycetes</taxon>
        <taxon>Kitasatosporales</taxon>
        <taxon>Streptomycetaceae</taxon>
        <taxon>Streptomyces</taxon>
    </lineage>
</organism>
<keyword evidence="2" id="KW-1185">Reference proteome</keyword>
<dbReference type="CDD" id="cd07821">
    <property type="entry name" value="PYR_PYL_RCAR_like"/>
    <property type="match status" value="1"/>
</dbReference>
<evidence type="ECO:0008006" key="3">
    <source>
        <dbReference type="Google" id="ProtNLM"/>
    </source>
</evidence>
<dbReference type="Proteomes" id="UP000657574">
    <property type="component" value="Unassembled WGS sequence"/>
</dbReference>
<accession>A0A917L3K5</accession>
<reference evidence="1" key="2">
    <citation type="submission" date="2020-09" db="EMBL/GenBank/DDBJ databases">
        <authorList>
            <person name="Sun Q."/>
            <person name="Ohkuma M."/>
        </authorList>
    </citation>
    <scope>NUCLEOTIDE SEQUENCE</scope>
    <source>
        <strain evidence="1">JCM 3086</strain>
    </source>
</reference>
<dbReference type="Pfam" id="PF10604">
    <property type="entry name" value="Polyketide_cyc2"/>
    <property type="match status" value="1"/>
</dbReference>
<dbReference type="InterPro" id="IPR023393">
    <property type="entry name" value="START-like_dom_sf"/>
</dbReference>
<evidence type="ECO:0000313" key="2">
    <source>
        <dbReference type="Proteomes" id="UP000657574"/>
    </source>
</evidence>
<dbReference type="PANTHER" id="PTHR39332:SF7">
    <property type="entry name" value="SRPBCC FAMILY PROTEIN"/>
    <property type="match status" value="1"/>
</dbReference>
<gene>
    <name evidence="1" type="ORF">GCM10010121_060400</name>
</gene>
<dbReference type="SUPFAM" id="SSF55961">
    <property type="entry name" value="Bet v1-like"/>
    <property type="match status" value="1"/>
</dbReference>
<dbReference type="PANTHER" id="PTHR39332">
    <property type="entry name" value="BLL4707 PROTEIN"/>
    <property type="match status" value="1"/>
</dbReference>
<dbReference type="EMBL" id="BMQA01000025">
    <property type="protein sequence ID" value="GGJ41283.1"/>
    <property type="molecule type" value="Genomic_DNA"/>
</dbReference>
<protein>
    <recommendedName>
        <fullName evidence="3">SRPBCC family protein</fullName>
    </recommendedName>
</protein>
<proteinExistence type="predicted"/>
<dbReference type="AlphaFoldDB" id="A0A917L3K5"/>